<organism evidence="1 2">
    <name type="scientific">Klebsiella variicola</name>
    <dbReference type="NCBI Taxonomy" id="244366"/>
    <lineage>
        <taxon>Bacteria</taxon>
        <taxon>Pseudomonadati</taxon>
        <taxon>Pseudomonadota</taxon>
        <taxon>Gammaproteobacteria</taxon>
        <taxon>Enterobacterales</taxon>
        <taxon>Enterobacteriaceae</taxon>
        <taxon>Klebsiella/Raoultella group</taxon>
        <taxon>Klebsiella</taxon>
        <taxon>Klebsiella pneumoniae complex</taxon>
    </lineage>
</organism>
<evidence type="ECO:0000313" key="1">
    <source>
        <dbReference type="EMBL" id="STS91215.1"/>
    </source>
</evidence>
<dbReference type="Proteomes" id="UP000254545">
    <property type="component" value="Unassembled WGS sequence"/>
</dbReference>
<proteinExistence type="predicted"/>
<name>A0A7H4MLL5_KLEVA</name>
<dbReference type="AlphaFoldDB" id="A0A7H4MLL5"/>
<gene>
    <name evidence="1" type="ORF">NCTC9177_05121</name>
</gene>
<reference evidence="1 2" key="1">
    <citation type="submission" date="2018-06" db="EMBL/GenBank/DDBJ databases">
        <authorList>
            <consortium name="Pathogen Informatics"/>
            <person name="Doyle S."/>
        </authorList>
    </citation>
    <scope>NUCLEOTIDE SEQUENCE [LARGE SCALE GENOMIC DNA]</scope>
    <source>
        <strain evidence="1 2">NCTC9177</strain>
    </source>
</reference>
<accession>A0A7H4MLL5</accession>
<evidence type="ECO:0000313" key="2">
    <source>
        <dbReference type="Proteomes" id="UP000254545"/>
    </source>
</evidence>
<dbReference type="RefSeq" id="WP_126315601.1">
    <property type="nucleotide sequence ID" value="NZ_BIGL01000001.1"/>
</dbReference>
<protein>
    <submittedName>
        <fullName evidence="1">Uncharacterized protein</fullName>
    </submittedName>
</protein>
<dbReference type="EMBL" id="UGKR01000003">
    <property type="protein sequence ID" value="STS91215.1"/>
    <property type="molecule type" value="Genomic_DNA"/>
</dbReference>
<sequence length="206" mass="23761">MKTPQLDVVINTMIKKEYFIFDTPDKNWNLNIVGLRSSGNSSKNFDDLLLVFFRQGNDWIHKFYSITTDPSPYYLEEPLSEVYQKGTAILKEGQYVGAYKIDLHHGKYNALCQKLGPVTVYRDNNYDAYMNLIPGTEESGYFDINIHKGPIDGDSDTSNNKYSAGCQVFSNFEDFNDFMTICYESRKYFGDKFTYTLIHENDLNGS</sequence>
<comment type="caution">
    <text evidence="1">The sequence shown here is derived from an EMBL/GenBank/DDBJ whole genome shotgun (WGS) entry which is preliminary data.</text>
</comment>